<organism evidence="2 3">
    <name type="scientific">Thiothrix caldifontis</name>
    <dbReference type="NCBI Taxonomy" id="525918"/>
    <lineage>
        <taxon>Bacteria</taxon>
        <taxon>Pseudomonadati</taxon>
        <taxon>Pseudomonadota</taxon>
        <taxon>Gammaproteobacteria</taxon>
        <taxon>Thiotrichales</taxon>
        <taxon>Thiotrichaceae</taxon>
        <taxon>Thiothrix</taxon>
    </lineage>
</organism>
<evidence type="ECO:0000259" key="1">
    <source>
        <dbReference type="Pfam" id="PF03886"/>
    </source>
</evidence>
<sequence>MMQKIGKKRAYCIRPLLLFGLFSLLTACSVPLKSDLPVEQTYRLAPSVATASQRLNANVYVPKVTVSPALDSDRIVLIKPLLQQDFIAHSRWPDDLSNYLHAVVLDALARSGSFQSVSAQMLGKDDNYKLLLRVASFQAEYPPAGKGSAAVEIVMDASLVRVGDQHLLRQHRYAVRKEQIPVSTSKIVAALNQALSEVIGALLTDLQRDL</sequence>
<dbReference type="SUPFAM" id="SSF159594">
    <property type="entry name" value="XCC0632-like"/>
    <property type="match status" value="1"/>
</dbReference>
<dbReference type="Gene3D" id="3.40.50.10610">
    <property type="entry name" value="ABC-type transport auxiliary lipoprotein component"/>
    <property type="match status" value="1"/>
</dbReference>
<evidence type="ECO:0000313" key="2">
    <source>
        <dbReference type="EMBL" id="SEB09208.1"/>
    </source>
</evidence>
<dbReference type="Pfam" id="PF03886">
    <property type="entry name" value="ABC_trans_aux"/>
    <property type="match status" value="1"/>
</dbReference>
<gene>
    <name evidence="2" type="ORF">SAMN05660964_03505</name>
</gene>
<dbReference type="PROSITE" id="PS51257">
    <property type="entry name" value="PROKAR_LIPOPROTEIN"/>
    <property type="match status" value="1"/>
</dbReference>
<accession>A0A1H4GK19</accession>
<dbReference type="InterPro" id="IPR005586">
    <property type="entry name" value="ABC_trans_aux"/>
</dbReference>
<proteinExistence type="predicted"/>
<reference evidence="2 3" key="1">
    <citation type="submission" date="2016-10" db="EMBL/GenBank/DDBJ databases">
        <authorList>
            <person name="de Groot N.N."/>
        </authorList>
    </citation>
    <scope>NUCLEOTIDE SEQUENCE [LARGE SCALE GENOMIC DNA]</scope>
    <source>
        <strain evidence="2 3">DSM 21228</strain>
    </source>
</reference>
<keyword evidence="3" id="KW-1185">Reference proteome</keyword>
<dbReference type="OrthoDB" id="5623859at2"/>
<protein>
    <submittedName>
        <fullName evidence="2">ABC-type uncharacterized transport system, auxiliary component</fullName>
    </submittedName>
</protein>
<dbReference type="RefSeq" id="WP_093070725.1">
    <property type="nucleotide sequence ID" value="NZ_FNQP01000034.1"/>
</dbReference>
<evidence type="ECO:0000313" key="3">
    <source>
        <dbReference type="Proteomes" id="UP000199397"/>
    </source>
</evidence>
<dbReference type="EMBL" id="FNQP01000034">
    <property type="protein sequence ID" value="SEB09208.1"/>
    <property type="molecule type" value="Genomic_DNA"/>
</dbReference>
<dbReference type="Proteomes" id="UP000199397">
    <property type="component" value="Unassembled WGS sequence"/>
</dbReference>
<dbReference type="AlphaFoldDB" id="A0A1H4GK19"/>
<feature type="domain" description="ABC-type transport auxiliary lipoprotein component" evidence="1">
    <location>
        <begin position="42"/>
        <end position="198"/>
    </location>
</feature>
<dbReference type="STRING" id="525918.SAMN05660964_03505"/>
<name>A0A1H4GK19_9GAMM</name>